<reference evidence="2 3" key="1">
    <citation type="submission" date="2016-05" db="EMBL/GenBank/DDBJ databases">
        <title>A degradative enzymes factory behind the ericoid mycorrhizal symbiosis.</title>
        <authorList>
            <consortium name="DOE Joint Genome Institute"/>
            <person name="Martino E."/>
            <person name="Morin E."/>
            <person name="Grelet G."/>
            <person name="Kuo A."/>
            <person name="Kohler A."/>
            <person name="Daghino S."/>
            <person name="Barry K."/>
            <person name="Choi C."/>
            <person name="Cichocki N."/>
            <person name="Clum A."/>
            <person name="Copeland A."/>
            <person name="Hainaut M."/>
            <person name="Haridas S."/>
            <person name="Labutti K."/>
            <person name="Lindquist E."/>
            <person name="Lipzen A."/>
            <person name="Khouja H.-R."/>
            <person name="Murat C."/>
            <person name="Ohm R."/>
            <person name="Olson A."/>
            <person name="Spatafora J."/>
            <person name="Veneault-Fourrey C."/>
            <person name="Henrissat B."/>
            <person name="Grigoriev I."/>
            <person name="Martin F."/>
            <person name="Perotto S."/>
        </authorList>
    </citation>
    <scope>NUCLEOTIDE SEQUENCE [LARGE SCALE GENOMIC DNA]</scope>
    <source>
        <strain evidence="2 3">UAMH 7357</strain>
    </source>
</reference>
<feature type="compositionally biased region" description="Acidic residues" evidence="1">
    <location>
        <begin position="64"/>
        <end position="83"/>
    </location>
</feature>
<dbReference type="AlphaFoldDB" id="A0A2J6PIB6"/>
<accession>A0A2J6PIB6</accession>
<dbReference type="Proteomes" id="UP000235672">
    <property type="component" value="Unassembled WGS sequence"/>
</dbReference>
<feature type="compositionally biased region" description="Basic and acidic residues" evidence="1">
    <location>
        <begin position="1"/>
        <end position="10"/>
    </location>
</feature>
<feature type="region of interest" description="Disordered" evidence="1">
    <location>
        <begin position="1"/>
        <end position="24"/>
    </location>
</feature>
<proteinExistence type="predicted"/>
<protein>
    <submittedName>
        <fullName evidence="2">Uncharacterized protein</fullName>
    </submittedName>
</protein>
<evidence type="ECO:0000313" key="3">
    <source>
        <dbReference type="Proteomes" id="UP000235672"/>
    </source>
</evidence>
<name>A0A2J6PIB6_9HELO</name>
<dbReference type="EMBL" id="KZ613528">
    <property type="protein sequence ID" value="PMD13719.1"/>
    <property type="molecule type" value="Genomic_DNA"/>
</dbReference>
<keyword evidence="3" id="KW-1185">Reference proteome</keyword>
<organism evidence="2 3">
    <name type="scientific">Hyaloscypha hepaticicola</name>
    <dbReference type="NCBI Taxonomy" id="2082293"/>
    <lineage>
        <taxon>Eukaryota</taxon>
        <taxon>Fungi</taxon>
        <taxon>Dikarya</taxon>
        <taxon>Ascomycota</taxon>
        <taxon>Pezizomycotina</taxon>
        <taxon>Leotiomycetes</taxon>
        <taxon>Helotiales</taxon>
        <taxon>Hyaloscyphaceae</taxon>
        <taxon>Hyaloscypha</taxon>
    </lineage>
</organism>
<evidence type="ECO:0000256" key="1">
    <source>
        <dbReference type="SAM" id="MobiDB-lite"/>
    </source>
</evidence>
<feature type="region of interest" description="Disordered" evidence="1">
    <location>
        <begin position="61"/>
        <end position="90"/>
    </location>
</feature>
<sequence length="90" mass="10384">MPPKEMKEGGEEVEAGLRKHRPPKQIRLEPEIRAACEELVEQVELRAACAELVRMVEEAAEKEEVVEEEEEEEVEGEVEEEVLEKDKLQE</sequence>
<evidence type="ECO:0000313" key="2">
    <source>
        <dbReference type="EMBL" id="PMD13719.1"/>
    </source>
</evidence>
<gene>
    <name evidence="2" type="ORF">NA56DRAFT_711726</name>
</gene>